<evidence type="ECO:0000313" key="8">
    <source>
        <dbReference type="Proteomes" id="UP000184212"/>
    </source>
</evidence>
<dbReference type="STRING" id="947013.SAMN04488109_3294"/>
<comment type="similarity">
    <text evidence="2">Belongs to the autoinducer-2 exporter (AI-2E) (TC 2.A.86) family.</text>
</comment>
<feature type="transmembrane region" description="Helical" evidence="6">
    <location>
        <begin position="303"/>
        <end position="329"/>
    </location>
</feature>
<proteinExistence type="inferred from homology"/>
<dbReference type="Proteomes" id="UP000184212">
    <property type="component" value="Unassembled WGS sequence"/>
</dbReference>
<keyword evidence="3 6" id="KW-0812">Transmembrane</keyword>
<feature type="transmembrane region" description="Helical" evidence="6">
    <location>
        <begin position="12"/>
        <end position="29"/>
    </location>
</feature>
<evidence type="ECO:0000313" key="7">
    <source>
        <dbReference type="EMBL" id="SHH23520.1"/>
    </source>
</evidence>
<evidence type="ECO:0000256" key="1">
    <source>
        <dbReference type="ARBA" id="ARBA00004141"/>
    </source>
</evidence>
<evidence type="ECO:0000256" key="2">
    <source>
        <dbReference type="ARBA" id="ARBA00009773"/>
    </source>
</evidence>
<feature type="transmembrane region" description="Helical" evidence="6">
    <location>
        <begin position="146"/>
        <end position="170"/>
    </location>
</feature>
<feature type="transmembrane region" description="Helical" evidence="6">
    <location>
        <begin position="64"/>
        <end position="89"/>
    </location>
</feature>
<dbReference type="Pfam" id="PF01594">
    <property type="entry name" value="AI-2E_transport"/>
    <property type="match status" value="1"/>
</dbReference>
<dbReference type="GO" id="GO:0016020">
    <property type="term" value="C:membrane"/>
    <property type="evidence" value="ECO:0007669"/>
    <property type="project" value="UniProtKB-SubCell"/>
</dbReference>
<evidence type="ECO:0000256" key="4">
    <source>
        <dbReference type="ARBA" id="ARBA00022989"/>
    </source>
</evidence>
<accession>A0A1M5RBM9</accession>
<evidence type="ECO:0000256" key="3">
    <source>
        <dbReference type="ARBA" id="ARBA00022692"/>
    </source>
</evidence>
<dbReference type="AlphaFoldDB" id="A0A1M5RBM9"/>
<comment type="subcellular location">
    <subcellularLocation>
        <location evidence="1">Membrane</location>
        <topology evidence="1">Multi-pass membrane protein</topology>
    </subcellularLocation>
</comment>
<evidence type="ECO:0000256" key="5">
    <source>
        <dbReference type="ARBA" id="ARBA00023136"/>
    </source>
</evidence>
<feature type="transmembrane region" description="Helical" evidence="6">
    <location>
        <begin position="267"/>
        <end position="283"/>
    </location>
</feature>
<dbReference type="OrthoDB" id="9793390at2"/>
<gene>
    <name evidence="7" type="ORF">SAMN04488109_3294</name>
</gene>
<keyword evidence="5 6" id="KW-0472">Membrane</keyword>
<name>A0A1M5RBM9_9BACT</name>
<sequence length="359" mass="39873">MRRQNIETGSGLSSLRMVPLVVYAGVILYFGRDLFIPISFALLISFILYPICRWLELKGFSRMWAIAVSLSLLVMVGVLLAALLASQFISFFDEWPLLQAKVDRSIDEVSKTLADVFAISKDQQEHWLARIAEQSGSNLLAVLRNAISVSAFSTVLLVLIPVYAALLLYYRHYWIKVLGRIFPHERSESLRAMIALSIGTYYNFVKGMVVVYVIVGTLNSIGLLLLGIPHAILFGFMASILTVVPYVGIIAGSLLPMAMAWITYDSIWYPIGIAGVFTFVQYLEANVIFPVAVSSRLNVNTLVMLVVIFAGGILWGVAGMILFVPFLGIAKLVADHNPKWKTVSMLLGTEDDERKRTKV</sequence>
<keyword evidence="8" id="KW-1185">Reference proteome</keyword>
<evidence type="ECO:0000256" key="6">
    <source>
        <dbReference type="SAM" id="Phobius"/>
    </source>
</evidence>
<protein>
    <submittedName>
        <fullName evidence="7">Predicted PurR-regulated permease PerM</fullName>
    </submittedName>
</protein>
<feature type="transmembrane region" description="Helical" evidence="6">
    <location>
        <begin position="35"/>
        <end position="52"/>
    </location>
</feature>
<dbReference type="RefSeq" id="WP_073136058.1">
    <property type="nucleotide sequence ID" value="NZ_FQWQ01000002.1"/>
</dbReference>
<dbReference type="EMBL" id="FQWQ01000002">
    <property type="protein sequence ID" value="SHH23520.1"/>
    <property type="molecule type" value="Genomic_DNA"/>
</dbReference>
<dbReference type="InterPro" id="IPR002549">
    <property type="entry name" value="AI-2E-like"/>
</dbReference>
<keyword evidence="4 6" id="KW-1133">Transmembrane helix</keyword>
<reference evidence="7 8" key="1">
    <citation type="submission" date="2016-11" db="EMBL/GenBank/DDBJ databases">
        <authorList>
            <person name="Jaros S."/>
            <person name="Januszkiewicz K."/>
            <person name="Wedrychowicz H."/>
        </authorList>
    </citation>
    <scope>NUCLEOTIDE SEQUENCE [LARGE SCALE GENOMIC DNA]</scope>
    <source>
        <strain evidence="7 8">DSM 24574</strain>
    </source>
</reference>
<organism evidence="7 8">
    <name type="scientific">Chryseolinea serpens</name>
    <dbReference type="NCBI Taxonomy" id="947013"/>
    <lineage>
        <taxon>Bacteria</taxon>
        <taxon>Pseudomonadati</taxon>
        <taxon>Bacteroidota</taxon>
        <taxon>Cytophagia</taxon>
        <taxon>Cytophagales</taxon>
        <taxon>Fulvivirgaceae</taxon>
        <taxon>Chryseolinea</taxon>
    </lineage>
</organism>
<feature type="transmembrane region" description="Helical" evidence="6">
    <location>
        <begin position="227"/>
        <end position="255"/>
    </location>
</feature>